<feature type="binding site" evidence="10">
    <location>
        <position position="333"/>
    </location>
    <ligand>
        <name>ATP</name>
        <dbReference type="ChEBI" id="CHEBI:30616"/>
    </ligand>
</feature>
<dbReference type="Proteomes" id="UP001598352">
    <property type="component" value="Unassembled WGS sequence"/>
</dbReference>
<organism evidence="12 13">
    <name type="scientific">Streptomyces rubiginosohelvolus</name>
    <dbReference type="NCBI Taxonomy" id="67362"/>
    <lineage>
        <taxon>Bacteria</taxon>
        <taxon>Bacillati</taxon>
        <taxon>Actinomycetota</taxon>
        <taxon>Actinomycetes</taxon>
        <taxon>Kitasatosporales</taxon>
        <taxon>Streptomycetaceae</taxon>
        <taxon>Streptomyces</taxon>
    </lineage>
</organism>
<feature type="binding site" evidence="10">
    <location>
        <position position="37"/>
    </location>
    <ligand>
        <name>substrate</name>
    </ligand>
</feature>
<proteinExistence type="inferred from homology"/>
<comment type="subunit">
    <text evidence="10">Monomer.</text>
</comment>
<feature type="binding site" evidence="10">
    <location>
        <position position="119"/>
    </location>
    <ligand>
        <name>substrate</name>
    </ligand>
</feature>
<keyword evidence="8 10" id="KW-0067">ATP-binding</keyword>
<comment type="subcellular location">
    <subcellularLocation>
        <location evidence="10">Cytoplasm</location>
    </subcellularLocation>
</comment>
<evidence type="ECO:0000256" key="5">
    <source>
        <dbReference type="ARBA" id="ARBA00022679"/>
    </source>
</evidence>
<feature type="binding site" evidence="10">
    <location>
        <begin position="22"/>
        <end position="24"/>
    </location>
    <ligand>
        <name>substrate</name>
    </ligand>
</feature>
<dbReference type="PIRSF" id="PIRSF000724">
    <property type="entry name" value="Pgk"/>
    <property type="match status" value="1"/>
</dbReference>
<evidence type="ECO:0000256" key="9">
    <source>
        <dbReference type="ARBA" id="ARBA00023152"/>
    </source>
</evidence>
<dbReference type="EMBL" id="JBHXKZ010000047">
    <property type="protein sequence ID" value="MFD4827690.1"/>
    <property type="molecule type" value="Genomic_DNA"/>
</dbReference>
<dbReference type="InterPro" id="IPR001576">
    <property type="entry name" value="Phosphoglycerate_kinase"/>
</dbReference>
<accession>A0ABW6FBA0</accession>
<keyword evidence="13" id="KW-1185">Reference proteome</keyword>
<reference evidence="12 13" key="1">
    <citation type="submission" date="2024-09" db="EMBL/GenBank/DDBJ databases">
        <title>The Natural Products Discovery Center: Release of the First 8490 Sequenced Strains for Exploring Actinobacteria Biosynthetic Diversity.</title>
        <authorList>
            <person name="Kalkreuter E."/>
            <person name="Kautsar S.A."/>
            <person name="Yang D."/>
            <person name="Bader C.D."/>
            <person name="Teijaro C.N."/>
            <person name="Fluegel L."/>
            <person name="Davis C.M."/>
            <person name="Simpson J.R."/>
            <person name="Lauterbach L."/>
            <person name="Steele A.D."/>
            <person name="Gui C."/>
            <person name="Meng S."/>
            <person name="Li G."/>
            <person name="Viehrig K."/>
            <person name="Ye F."/>
            <person name="Su P."/>
            <person name="Kiefer A.F."/>
            <person name="Nichols A."/>
            <person name="Cepeda A.J."/>
            <person name="Yan W."/>
            <person name="Fan B."/>
            <person name="Jiang Y."/>
            <person name="Adhikari A."/>
            <person name="Zheng C.-J."/>
            <person name="Schuster L."/>
            <person name="Cowan T.M."/>
            <person name="Smanski M.J."/>
            <person name="Chevrette M.G."/>
            <person name="De Carvalho L.P.S."/>
            <person name="Shen B."/>
        </authorList>
    </citation>
    <scope>NUCLEOTIDE SEQUENCE [LARGE SCALE GENOMIC DNA]</scope>
    <source>
        <strain evidence="12 13">NPDC058428</strain>
    </source>
</reference>
<dbReference type="EC" id="2.7.2.3" evidence="3 10"/>
<name>A0ABW6FBA0_9ACTN</name>
<dbReference type="InterPro" id="IPR015824">
    <property type="entry name" value="Phosphoglycerate_kinase_N"/>
</dbReference>
<evidence type="ECO:0000256" key="2">
    <source>
        <dbReference type="ARBA" id="ARBA00004838"/>
    </source>
</evidence>
<dbReference type="GO" id="GO:0016301">
    <property type="term" value="F:kinase activity"/>
    <property type="evidence" value="ECO:0007669"/>
    <property type="project" value="UniProtKB-KW"/>
</dbReference>
<keyword evidence="5 10" id="KW-0808">Transferase</keyword>
<dbReference type="Gene3D" id="3.40.50.1260">
    <property type="entry name" value="Phosphoglycerate kinase, N-terminal domain"/>
    <property type="match status" value="2"/>
</dbReference>
<evidence type="ECO:0000256" key="6">
    <source>
        <dbReference type="ARBA" id="ARBA00022741"/>
    </source>
</evidence>
<dbReference type="RefSeq" id="WP_355611235.1">
    <property type="nucleotide sequence ID" value="NZ_JBEXLK010000013.1"/>
</dbReference>
<evidence type="ECO:0000313" key="13">
    <source>
        <dbReference type="Proteomes" id="UP001598352"/>
    </source>
</evidence>
<dbReference type="PROSITE" id="PS00111">
    <property type="entry name" value="PGLYCERATE_KINASE"/>
    <property type="match status" value="1"/>
</dbReference>
<keyword evidence="7 10" id="KW-0418">Kinase</keyword>
<dbReference type="PANTHER" id="PTHR11406">
    <property type="entry name" value="PHOSPHOGLYCERATE KINASE"/>
    <property type="match status" value="1"/>
</dbReference>
<comment type="similarity">
    <text evidence="10 11">Belongs to the phosphoglycerate kinase family.</text>
</comment>
<dbReference type="HAMAP" id="MF_00145">
    <property type="entry name" value="Phosphoglyc_kinase"/>
    <property type="match status" value="1"/>
</dbReference>
<comment type="pathway">
    <text evidence="2 10">Carbohydrate degradation; glycolysis; pyruvate from D-glyceraldehyde 3-phosphate: step 2/5.</text>
</comment>
<evidence type="ECO:0000256" key="1">
    <source>
        <dbReference type="ARBA" id="ARBA00000642"/>
    </source>
</evidence>
<dbReference type="InterPro" id="IPR036043">
    <property type="entry name" value="Phosphoglycerate_kinase_sf"/>
</dbReference>
<evidence type="ECO:0000256" key="7">
    <source>
        <dbReference type="ARBA" id="ARBA00022777"/>
    </source>
</evidence>
<keyword evidence="10" id="KW-0963">Cytoplasm</keyword>
<sequence length="403" mass="41906">MKTIDELLAEGVAGKRVFVRADLNVPLDGTTITDDGRIRAVLPTVAKLAEAGARVVVASHLGRPKGAPDPAFSLAPAAARLGELLGADVAFATDTVGESARATVAGLADGQVAVIENLRFNPGETSKDDAERGAFADQLAELADVYVGDGFGAVHRKHASVFDLPARLPHYAGYLIATEVGVLKKLTTDVQRPYAVVLGGAKVSDKLGVIDHLLERADRILIGGGMAYTFLKAQGHEVGSSLLQEDQIPAVREYLRRAEEKGVEFVLPVDVVVAPAFPDLKTKAPAHPTTVAADAMPAGQMGLDNGPETNKLYASKLADAATVFWNGPMGVFEHPDFADGTRAVAQALVDSPAFSVVGGGDSAAAVRILGFDENAFGHISTGGGASLEYLEGKTLPGLAALED</sequence>
<feature type="binding site" evidence="10">
    <location>
        <position position="302"/>
    </location>
    <ligand>
        <name>ATP</name>
        <dbReference type="ChEBI" id="CHEBI:30616"/>
    </ligand>
</feature>
<evidence type="ECO:0000256" key="8">
    <source>
        <dbReference type="ARBA" id="ARBA00022840"/>
    </source>
</evidence>
<evidence type="ECO:0000313" key="12">
    <source>
        <dbReference type="EMBL" id="MFD4827690.1"/>
    </source>
</evidence>
<gene>
    <name evidence="10" type="primary">pgk</name>
    <name evidence="12" type="ORF">ACFWOQ_34520</name>
</gene>
<comment type="catalytic activity">
    <reaction evidence="1 10 11">
        <text>(2R)-3-phosphoglycerate + ATP = (2R)-3-phospho-glyceroyl phosphate + ADP</text>
        <dbReference type="Rhea" id="RHEA:14801"/>
        <dbReference type="ChEBI" id="CHEBI:30616"/>
        <dbReference type="ChEBI" id="CHEBI:57604"/>
        <dbReference type="ChEBI" id="CHEBI:58272"/>
        <dbReference type="ChEBI" id="CHEBI:456216"/>
        <dbReference type="EC" id="2.7.2.3"/>
    </reaction>
</comment>
<evidence type="ECO:0000256" key="10">
    <source>
        <dbReference type="HAMAP-Rule" id="MF_00145"/>
    </source>
</evidence>
<dbReference type="InterPro" id="IPR015911">
    <property type="entry name" value="Phosphoglycerate_kinase_CS"/>
</dbReference>
<dbReference type="PRINTS" id="PR00477">
    <property type="entry name" value="PHGLYCKINASE"/>
</dbReference>
<evidence type="ECO:0000256" key="3">
    <source>
        <dbReference type="ARBA" id="ARBA00013061"/>
    </source>
</evidence>
<dbReference type="Pfam" id="PF00162">
    <property type="entry name" value="PGK"/>
    <property type="match status" value="1"/>
</dbReference>
<evidence type="ECO:0000256" key="11">
    <source>
        <dbReference type="RuleBase" id="RU000532"/>
    </source>
</evidence>
<keyword evidence="6 10" id="KW-0547">Nucleotide-binding</keyword>
<feature type="binding site" evidence="10">
    <location>
        <begin position="359"/>
        <end position="362"/>
    </location>
    <ligand>
        <name>ATP</name>
        <dbReference type="ChEBI" id="CHEBI:30616"/>
    </ligand>
</feature>
<keyword evidence="9 10" id="KW-0324">Glycolysis</keyword>
<comment type="caution">
    <text evidence="12">The sequence shown here is derived from an EMBL/GenBank/DDBJ whole genome shotgun (WGS) entry which is preliminary data.</text>
</comment>
<feature type="binding site" evidence="10">
    <location>
        <position position="156"/>
    </location>
    <ligand>
        <name>substrate</name>
    </ligand>
</feature>
<evidence type="ECO:0000256" key="4">
    <source>
        <dbReference type="ARBA" id="ARBA00016471"/>
    </source>
</evidence>
<dbReference type="PANTHER" id="PTHR11406:SF23">
    <property type="entry name" value="PHOSPHOGLYCERATE KINASE 1, CHLOROPLASTIC-RELATED"/>
    <property type="match status" value="1"/>
</dbReference>
<feature type="binding site" evidence="10">
    <location>
        <begin position="60"/>
        <end position="63"/>
    </location>
    <ligand>
        <name>substrate</name>
    </ligand>
</feature>
<dbReference type="SUPFAM" id="SSF53748">
    <property type="entry name" value="Phosphoglycerate kinase"/>
    <property type="match status" value="1"/>
</dbReference>
<feature type="binding site" evidence="10">
    <location>
        <position position="206"/>
    </location>
    <ligand>
        <name>ATP</name>
        <dbReference type="ChEBI" id="CHEBI:30616"/>
    </ligand>
</feature>
<protein>
    <recommendedName>
        <fullName evidence="4 10">Phosphoglycerate kinase</fullName>
        <ecNumber evidence="3 10">2.7.2.3</ecNumber>
    </recommendedName>
</protein>